<dbReference type="AlphaFoldDB" id="A0A438IFP8"/>
<accession>A0A438IFP8</accession>
<name>A0A438IFP8_VITVI</name>
<organism evidence="1 2">
    <name type="scientific">Vitis vinifera</name>
    <name type="common">Grape</name>
    <dbReference type="NCBI Taxonomy" id="29760"/>
    <lineage>
        <taxon>Eukaryota</taxon>
        <taxon>Viridiplantae</taxon>
        <taxon>Streptophyta</taxon>
        <taxon>Embryophyta</taxon>
        <taxon>Tracheophyta</taxon>
        <taxon>Spermatophyta</taxon>
        <taxon>Magnoliopsida</taxon>
        <taxon>eudicotyledons</taxon>
        <taxon>Gunneridae</taxon>
        <taxon>Pentapetalae</taxon>
        <taxon>rosids</taxon>
        <taxon>Vitales</taxon>
        <taxon>Vitaceae</taxon>
        <taxon>Viteae</taxon>
        <taxon>Vitis</taxon>
    </lineage>
</organism>
<dbReference type="Proteomes" id="UP000288805">
    <property type="component" value="Unassembled WGS sequence"/>
</dbReference>
<dbReference type="PANTHER" id="PTHR35706:SF1">
    <property type="entry name" value="EMBRYOGENESIS-LIKE PROTEIN"/>
    <property type="match status" value="1"/>
</dbReference>
<gene>
    <name evidence="1" type="ORF">CK203_039114</name>
</gene>
<evidence type="ECO:0000313" key="1">
    <source>
        <dbReference type="EMBL" id="RVW95576.1"/>
    </source>
</evidence>
<dbReference type="InterPro" id="IPR053325">
    <property type="entry name" value="H3-Acetyl_Activator"/>
</dbReference>
<comment type="caution">
    <text evidence="1">The sequence shown here is derived from an EMBL/GenBank/DDBJ whole genome shotgun (WGS) entry which is preliminary data.</text>
</comment>
<evidence type="ECO:0000313" key="2">
    <source>
        <dbReference type="Proteomes" id="UP000288805"/>
    </source>
</evidence>
<sequence length="66" mass="7781">MKEVVDMFEGLLEKLLESHRRMVMRSLGLKIEQLKVELEQLNEFDSYGFSSIGLLMCYVLLRMNLL</sequence>
<dbReference type="PANTHER" id="PTHR35706">
    <property type="entry name" value="F14O23.11 PROTEIN"/>
    <property type="match status" value="1"/>
</dbReference>
<proteinExistence type="predicted"/>
<reference evidence="1 2" key="1">
    <citation type="journal article" date="2018" name="PLoS Genet.">
        <title>Population sequencing reveals clonal diversity and ancestral inbreeding in the grapevine cultivar Chardonnay.</title>
        <authorList>
            <person name="Roach M.J."/>
            <person name="Johnson D.L."/>
            <person name="Bohlmann J."/>
            <person name="van Vuuren H.J."/>
            <person name="Jones S.J."/>
            <person name="Pretorius I.S."/>
            <person name="Schmidt S.A."/>
            <person name="Borneman A.R."/>
        </authorList>
    </citation>
    <scope>NUCLEOTIDE SEQUENCE [LARGE SCALE GENOMIC DNA]</scope>
    <source>
        <strain evidence="2">cv. Chardonnay</strain>
        <tissue evidence="1">Leaf</tissue>
    </source>
</reference>
<dbReference type="EMBL" id="QGNW01000113">
    <property type="protein sequence ID" value="RVW95576.1"/>
    <property type="molecule type" value="Genomic_DNA"/>
</dbReference>
<protein>
    <submittedName>
        <fullName evidence="1">Uncharacterized protein</fullName>
    </submittedName>
</protein>